<keyword evidence="8" id="KW-1185">Reference proteome</keyword>
<evidence type="ECO:0000256" key="3">
    <source>
        <dbReference type="ARBA" id="ARBA00022741"/>
    </source>
</evidence>
<keyword evidence="3" id="KW-0547">Nucleotide-binding</keyword>
<comment type="similarity">
    <text evidence="1">Belongs to the carbohydrate kinase PfkB family.</text>
</comment>
<proteinExistence type="inferred from homology"/>
<dbReference type="InterPro" id="IPR029056">
    <property type="entry name" value="Ribokinase-like"/>
</dbReference>
<dbReference type="AlphaFoldDB" id="A0A286IH18"/>
<evidence type="ECO:0000256" key="2">
    <source>
        <dbReference type="ARBA" id="ARBA00022679"/>
    </source>
</evidence>
<reference evidence="8" key="1">
    <citation type="submission" date="2017-08" db="EMBL/GenBank/DDBJ databases">
        <authorList>
            <person name="Varghese N."/>
            <person name="Submissions S."/>
        </authorList>
    </citation>
    <scope>NUCLEOTIDE SEQUENCE [LARGE SCALE GENOMIC DNA]</scope>
    <source>
        <strain evidence="8">KCTC 23107</strain>
    </source>
</reference>
<organism evidence="7 8">
    <name type="scientific">Hoeflea halophila</name>
    <dbReference type="NCBI Taxonomy" id="714899"/>
    <lineage>
        <taxon>Bacteria</taxon>
        <taxon>Pseudomonadati</taxon>
        <taxon>Pseudomonadota</taxon>
        <taxon>Alphaproteobacteria</taxon>
        <taxon>Hyphomicrobiales</taxon>
        <taxon>Rhizobiaceae</taxon>
        <taxon>Hoeflea</taxon>
    </lineage>
</organism>
<gene>
    <name evidence="7" type="ORF">SAMN05877838_3894</name>
</gene>
<dbReference type="RefSeq" id="WP_097109421.1">
    <property type="nucleotide sequence ID" value="NZ_OCPC01000007.1"/>
</dbReference>
<dbReference type="PANTHER" id="PTHR43085">
    <property type="entry name" value="HEXOKINASE FAMILY MEMBER"/>
    <property type="match status" value="1"/>
</dbReference>
<keyword evidence="5" id="KW-0067">ATP-binding</keyword>
<protein>
    <recommendedName>
        <fullName evidence="6">Carbohydrate kinase PfkB domain-containing protein</fullName>
    </recommendedName>
</protein>
<dbReference type="GO" id="GO:0016301">
    <property type="term" value="F:kinase activity"/>
    <property type="evidence" value="ECO:0007669"/>
    <property type="project" value="UniProtKB-KW"/>
</dbReference>
<feature type="domain" description="Carbohydrate kinase PfkB" evidence="6">
    <location>
        <begin position="4"/>
        <end position="296"/>
    </location>
</feature>
<accession>A0A286IH18</accession>
<sequence length="318" mass="32918">MSATTIVSVGEIHVEFVSHAKGCALSELASYTGPYPAGAAATCLDQAARMGARTKIFGGLGEDGFGCAMVERLADSGVETSGIALHDDRPTGVAFVSEFEDGSRSVISHVNSSAAEAVGKVVTGLPDADLLLHVSGASLGNAKLRTAILNACDEVVARSGRISCDLRLDADLMGNAKAIEALRRVLASSSIVFTGNGELGLLYPGKSEAEAVAALRAAGAHIIVFKPGEHGLVILDSNTRHDFPVHDVERVDPSGMGDCFCGAFLAMMTQGHSVETAGRYANAAAALSAGKRGPMEGNASPQEIETLLARHQTERMRA</sequence>
<dbReference type="GO" id="GO:0005524">
    <property type="term" value="F:ATP binding"/>
    <property type="evidence" value="ECO:0007669"/>
    <property type="project" value="UniProtKB-KW"/>
</dbReference>
<evidence type="ECO:0000259" key="6">
    <source>
        <dbReference type="Pfam" id="PF00294"/>
    </source>
</evidence>
<dbReference type="EMBL" id="OCPC01000007">
    <property type="protein sequence ID" value="SOE18946.1"/>
    <property type="molecule type" value="Genomic_DNA"/>
</dbReference>
<name>A0A286IH18_9HYPH</name>
<dbReference type="Gene3D" id="3.40.1190.20">
    <property type="match status" value="1"/>
</dbReference>
<dbReference type="Pfam" id="PF00294">
    <property type="entry name" value="PfkB"/>
    <property type="match status" value="1"/>
</dbReference>
<evidence type="ECO:0000313" key="8">
    <source>
        <dbReference type="Proteomes" id="UP000219465"/>
    </source>
</evidence>
<dbReference type="SUPFAM" id="SSF53613">
    <property type="entry name" value="Ribokinase-like"/>
    <property type="match status" value="1"/>
</dbReference>
<keyword evidence="2" id="KW-0808">Transferase</keyword>
<dbReference type="InterPro" id="IPR050306">
    <property type="entry name" value="PfkB_Carbo_kinase"/>
</dbReference>
<dbReference type="InterPro" id="IPR011611">
    <property type="entry name" value="PfkB_dom"/>
</dbReference>
<dbReference type="PANTHER" id="PTHR43085:SF1">
    <property type="entry name" value="PSEUDOURIDINE KINASE-RELATED"/>
    <property type="match status" value="1"/>
</dbReference>
<evidence type="ECO:0000256" key="4">
    <source>
        <dbReference type="ARBA" id="ARBA00022777"/>
    </source>
</evidence>
<evidence type="ECO:0000313" key="7">
    <source>
        <dbReference type="EMBL" id="SOE18946.1"/>
    </source>
</evidence>
<evidence type="ECO:0000256" key="5">
    <source>
        <dbReference type="ARBA" id="ARBA00022840"/>
    </source>
</evidence>
<dbReference type="Proteomes" id="UP000219465">
    <property type="component" value="Unassembled WGS sequence"/>
</dbReference>
<dbReference type="OrthoDB" id="9776822at2"/>
<keyword evidence="4" id="KW-0418">Kinase</keyword>
<evidence type="ECO:0000256" key="1">
    <source>
        <dbReference type="ARBA" id="ARBA00010688"/>
    </source>
</evidence>